<evidence type="ECO:0000256" key="3">
    <source>
        <dbReference type="PROSITE-ProRule" id="PRU00110"/>
    </source>
</evidence>
<proteinExistence type="predicted"/>
<dbReference type="Proteomes" id="UP001176478">
    <property type="component" value="Unassembled WGS sequence"/>
</dbReference>
<gene>
    <name evidence="8" type="primary">rcsD</name>
    <name evidence="8" type="ORF">P7V44_06595</name>
    <name evidence="9" type="ORF">Q5E86_15595</name>
</gene>
<keyword evidence="11" id="KW-1185">Reference proteome</keyword>
<dbReference type="InterPro" id="IPR032306">
    <property type="entry name" value="RcsD_ABL"/>
</dbReference>
<reference evidence="9" key="2">
    <citation type="submission" date="2023-07" db="EMBL/GenBank/DDBJ databases">
        <authorList>
            <person name="Yang W."/>
            <person name="Chen J."/>
            <person name="Ji P."/>
            <person name="Hu F."/>
        </authorList>
    </citation>
    <scope>NUCLEOTIDE SEQUENCE</scope>
    <source>
        <strain evidence="9">CRE-138-0111</strain>
    </source>
</reference>
<evidence type="ECO:0000313" key="9">
    <source>
        <dbReference type="EMBL" id="MDO7857741.1"/>
    </source>
</evidence>
<reference evidence="9" key="3">
    <citation type="journal article" date="2024" name="Int. J. Antimicrob. Agents">
        <title>Identification of a novel Providencia species showing multi-drug-resistant in three patients with hospital-acquired infection.</title>
        <authorList>
            <person name="Yang W."/>
            <person name="Chen J."/>
            <person name="Yang F."/>
            <person name="Ji P."/>
            <person name="Shen S."/>
            <person name="Yin D."/>
            <person name="Hu F."/>
        </authorList>
    </citation>
    <scope>NUCLEOTIDE SEQUENCE</scope>
    <source>
        <strain evidence="9">CRE-138-0111</strain>
    </source>
</reference>
<dbReference type="EC" id="2.7.2.-" evidence="8"/>
<evidence type="ECO:0000256" key="2">
    <source>
        <dbReference type="ARBA" id="ARBA00023012"/>
    </source>
</evidence>
<dbReference type="NCBIfam" id="NF007907">
    <property type="entry name" value="PRK10618.1"/>
    <property type="match status" value="1"/>
</dbReference>
<dbReference type="Pfam" id="PF01627">
    <property type="entry name" value="Hpt"/>
    <property type="match status" value="1"/>
</dbReference>
<dbReference type="GO" id="GO:0009927">
    <property type="term" value="F:histidine phosphotransfer kinase activity"/>
    <property type="evidence" value="ECO:0007669"/>
    <property type="project" value="InterPro"/>
</dbReference>
<dbReference type="InterPro" id="IPR036890">
    <property type="entry name" value="HATPase_C_sf"/>
</dbReference>
<dbReference type="RefSeq" id="WP_042844408.1">
    <property type="nucleotide sequence ID" value="NZ_JARRYG010000005.1"/>
</dbReference>
<dbReference type="Pfam" id="PF02518">
    <property type="entry name" value="HATPase_c"/>
    <property type="match status" value="1"/>
</dbReference>
<feature type="transmembrane region" description="Helical" evidence="5">
    <location>
        <begin position="293"/>
        <end position="315"/>
    </location>
</feature>
<dbReference type="GO" id="GO:0000160">
    <property type="term" value="P:phosphorelay signal transduction system"/>
    <property type="evidence" value="ECO:0007669"/>
    <property type="project" value="UniProtKB-KW"/>
</dbReference>
<reference evidence="8" key="1">
    <citation type="submission" date="2023-03" db="EMBL/GenBank/DDBJ databases">
        <title>a new species belonging to Providencia genus.</title>
        <authorList>
            <person name="Yang W."/>
            <person name="Hu F."/>
            <person name="Shen S."/>
            <person name="Ding L."/>
            <person name="Yin D."/>
        </authorList>
    </citation>
    <scope>NUCLEOTIDE SEQUENCE</scope>
    <source>
        <strain evidence="8">CRE-3FA-0001</strain>
    </source>
</reference>
<dbReference type="SUPFAM" id="SSF47226">
    <property type="entry name" value="Histidine-containing phosphotransfer domain, HPT domain"/>
    <property type="match status" value="1"/>
</dbReference>
<comment type="caution">
    <text evidence="8">The sequence shown here is derived from an EMBL/GenBank/DDBJ whole genome shotgun (WGS) entry which is preliminary data.</text>
</comment>
<dbReference type="Pfam" id="PF16359">
    <property type="entry name" value="RcsD_ABL"/>
    <property type="match status" value="1"/>
</dbReference>
<evidence type="ECO:0000256" key="1">
    <source>
        <dbReference type="ARBA" id="ARBA00022553"/>
    </source>
</evidence>
<dbReference type="InterPro" id="IPR038616">
    <property type="entry name" value="RcsD_ABL_sf"/>
</dbReference>
<dbReference type="PROSITE" id="PS50894">
    <property type="entry name" value="HPT"/>
    <property type="match status" value="1"/>
</dbReference>
<feature type="domain" description="HPt" evidence="7">
    <location>
        <begin position="807"/>
        <end position="899"/>
    </location>
</feature>
<feature type="region of interest" description="Disordered" evidence="4">
    <location>
        <begin position="773"/>
        <end position="796"/>
    </location>
</feature>
<protein>
    <submittedName>
        <fullName evidence="8">Phosphotransferase RcsD</fullName>
        <ecNumber evidence="8">2.7.2.-</ecNumber>
    </submittedName>
</protein>
<feature type="domain" description="Histidine kinase" evidence="6">
    <location>
        <begin position="448"/>
        <end position="664"/>
    </location>
</feature>
<dbReference type="CDD" id="cd00088">
    <property type="entry name" value="HPT"/>
    <property type="match status" value="1"/>
</dbReference>
<sequence>MYKQSSLKPSTLSRIFAAFILLLIVMLFLSLFNYYQAWVQNRQTSLSSMATRLAYQIEDYRYQASHIYKLANDKTTPTAIDKLSVTEMRHDIFWLSSANQTIDAIVFGNNKKANNVLATKLADYMEIVWGARNEYNSMYYLNGLDNTLVLVTTHSILKPELRFKESYLTLTAEEKRADMLTQSTLLDRREIISNIQKYSPDNLFYYTYRLMFNSPGQLTSVISFDISINSLIPASLNGDFFTINTRPSSTGSNESHTSWVGTNLIFSQPIEGTSYQLYYHTSLKNIIFNMVSFNLWLMTGMLIMIFLALLIMAFIRKRLISPNTNMLQELHFNEALNNALINHIAYGILVYDFNANKKILSNNIANQLLPSMDLVHIKEMAIENHDVIQVSIENIVYEIVLVESATKANTVMFIIVDKDKEALTQKRQELANREYKKNIQMRKVVFENMCSEILPALIQIDDQLTKLAKISGENNQKFVLEIESQLFYINRWFENIGLLNQLESETTPLKSEKISIANVVNQFLKQNLSRLNNKGLALYFHNNINPDSLIETNLAYLQHLIQLIWDYSIATTSFGKISFTLSYDSEKRVVLLNIRDSGSGLSNQELNNLQSPFLGKILNSSHFTRSGMTFYLCKLLVKRMNGTFSIRTSDAIGTHYEITLPATNELLVKDYPALLEDVYVRLNIHNADISRIIRNTLANYGAEFLDLNESSPHTDWDLLITDNNEECFEHIIKINGNLSGMHELQPHYIEVNYNFADELISAISLLIENSDSEDECSRLPEPNEVESQTSLSNPDGEMENAIKSYQLVLANSGYRDLFITTVPIDINKLYNSESVEDLTELKNTAHRLKGVFAMLEFTVLHKICEDLERYIADENGLEIRKCISMLDNSVKKLMPEGNQ</sequence>
<evidence type="ECO:0000313" key="11">
    <source>
        <dbReference type="Proteomes" id="UP001176478"/>
    </source>
</evidence>
<feature type="modified residue" description="Phosphohistidine" evidence="3">
    <location>
        <position position="846"/>
    </location>
</feature>
<dbReference type="InterPro" id="IPR005467">
    <property type="entry name" value="His_kinase_dom"/>
</dbReference>
<dbReference type="GO" id="GO:0005886">
    <property type="term" value="C:plasma membrane"/>
    <property type="evidence" value="ECO:0007669"/>
    <property type="project" value="InterPro"/>
</dbReference>
<dbReference type="Gene3D" id="1.20.120.160">
    <property type="entry name" value="HPT domain"/>
    <property type="match status" value="1"/>
</dbReference>
<keyword evidence="8" id="KW-0808">Transferase</keyword>
<keyword evidence="2" id="KW-0902">Two-component regulatory system</keyword>
<evidence type="ECO:0000313" key="10">
    <source>
        <dbReference type="Proteomes" id="UP001156701"/>
    </source>
</evidence>
<dbReference type="Gene3D" id="3.40.50.11620">
    <property type="entry name" value="Phosphotransferase RcsD, RcsD-ABL domain"/>
    <property type="match status" value="1"/>
</dbReference>
<dbReference type="SUPFAM" id="SSF55874">
    <property type="entry name" value="ATPase domain of HSP90 chaperone/DNA topoisomerase II/histidine kinase"/>
    <property type="match status" value="1"/>
</dbReference>
<evidence type="ECO:0000259" key="6">
    <source>
        <dbReference type="PROSITE" id="PS50109"/>
    </source>
</evidence>
<dbReference type="InterPro" id="IPR003594">
    <property type="entry name" value="HATPase_dom"/>
</dbReference>
<evidence type="ECO:0000256" key="4">
    <source>
        <dbReference type="SAM" id="MobiDB-lite"/>
    </source>
</evidence>
<keyword evidence="1 3" id="KW-0597">Phosphoprotein</keyword>
<accession>A0AA42FFZ7</accession>
<dbReference type="InterPro" id="IPR030861">
    <property type="entry name" value="Ptransferase_RcsD"/>
</dbReference>
<keyword evidence="5" id="KW-0812">Transmembrane</keyword>
<dbReference type="EMBL" id="JARRYG010000005">
    <property type="protein sequence ID" value="MDG4695907.1"/>
    <property type="molecule type" value="Genomic_DNA"/>
</dbReference>
<keyword evidence="5" id="KW-1133">Transmembrane helix</keyword>
<dbReference type="InterPro" id="IPR008207">
    <property type="entry name" value="Sig_transdc_His_kin_Hpt_dom"/>
</dbReference>
<evidence type="ECO:0000256" key="5">
    <source>
        <dbReference type="SAM" id="Phobius"/>
    </source>
</evidence>
<dbReference type="InterPro" id="IPR036641">
    <property type="entry name" value="HPT_dom_sf"/>
</dbReference>
<keyword evidence="5" id="KW-0472">Membrane</keyword>
<evidence type="ECO:0000313" key="8">
    <source>
        <dbReference type="EMBL" id="MDG4695907.1"/>
    </source>
</evidence>
<dbReference type="PROSITE" id="PS50109">
    <property type="entry name" value="HIS_KIN"/>
    <property type="match status" value="1"/>
</dbReference>
<organism evidence="8 10">
    <name type="scientific">Providencia huashanensis</name>
    <dbReference type="NCBI Taxonomy" id="3037798"/>
    <lineage>
        <taxon>Bacteria</taxon>
        <taxon>Pseudomonadati</taxon>
        <taxon>Pseudomonadota</taxon>
        <taxon>Gammaproteobacteria</taxon>
        <taxon>Enterobacterales</taxon>
        <taxon>Morganellaceae</taxon>
        <taxon>Providencia</taxon>
    </lineage>
</organism>
<feature type="transmembrane region" description="Helical" evidence="5">
    <location>
        <begin position="12"/>
        <end position="35"/>
    </location>
</feature>
<dbReference type="EMBL" id="JAUQTG010000009">
    <property type="protein sequence ID" value="MDO7857741.1"/>
    <property type="molecule type" value="Genomic_DNA"/>
</dbReference>
<dbReference type="AlphaFoldDB" id="A0AA42FFZ7"/>
<dbReference type="Gene3D" id="3.30.565.10">
    <property type="entry name" value="Histidine kinase-like ATPase, C-terminal domain"/>
    <property type="match status" value="1"/>
</dbReference>
<name>A0AA42FFZ7_9GAMM</name>
<dbReference type="Proteomes" id="UP001156701">
    <property type="component" value="Unassembled WGS sequence"/>
</dbReference>
<evidence type="ECO:0000259" key="7">
    <source>
        <dbReference type="PROSITE" id="PS50894"/>
    </source>
</evidence>